<accession>A0A0A1NCR5</accession>
<evidence type="ECO:0000256" key="5">
    <source>
        <dbReference type="ARBA" id="ARBA00023136"/>
    </source>
</evidence>
<reference evidence="7 8" key="1">
    <citation type="journal article" date="2016" name="Proc. Natl. Acad. Sci. U.S.A.">
        <title>Lipid metabolic changes in an early divergent fungus govern the establishment of a mutualistic symbiosis with endobacteria.</title>
        <authorList>
            <person name="Lastovetsky O.A."/>
            <person name="Gaspar M.L."/>
            <person name="Mondo S.J."/>
            <person name="LaButti K.M."/>
            <person name="Sandor L."/>
            <person name="Grigoriev I.V."/>
            <person name="Henry S.A."/>
            <person name="Pawlowska T.E."/>
        </authorList>
    </citation>
    <scope>NUCLEOTIDE SEQUENCE [LARGE SCALE GENOMIC DNA]</scope>
    <source>
        <strain evidence="7 8">ATCC 11559</strain>
    </source>
</reference>
<gene>
    <name evidence="7" type="ORF">BCV71DRAFT_79818</name>
</gene>
<dbReference type="Pfam" id="PF01103">
    <property type="entry name" value="Omp85"/>
    <property type="match status" value="1"/>
</dbReference>
<dbReference type="PANTHER" id="PTHR12815">
    <property type="entry name" value="SORTING AND ASSEMBLY MACHINERY SAMM50 PROTEIN FAMILY MEMBER"/>
    <property type="match status" value="1"/>
</dbReference>
<evidence type="ECO:0000313" key="7">
    <source>
        <dbReference type="EMBL" id="ORE20649.1"/>
    </source>
</evidence>
<sequence length="430" mass="47023">MSSNASVFNNAPPEAPLRVNALRVIGTTKTRHSFLNSITSNAFKAETTEEVINQVKKMASQLQNHDVFEEIKIYLDTNHQQPDTVDITLRLKEKEKGIFHTKVNVGDNQAELNGTAGVRNLFGGAEHAYTSFSFGNRTRAAFEGAIESPFRGNANIKIGLFVNGSIRDHSQINAFKETAKSCGIRVKAFNKIGEHQVAYTLTDRDIVALQQASSTVRHQSGSHQKHALSHQFVRDERDDQLLPMNGHYLSLFQEVAGMSDKGDVSYVKHELNGSYHQPIVRDLLTLSTSVRAGLMTHVSKDAPVTDRFYLGGPLSVRGFKTGGIGKRDGNDALGGQAYWAAGVSLISTIPGLEHAPVKAHAFANAGSIVTKTTKDSLNELANNPRTSVGFGLILHHSIARIEANYCIPIKYASSDLLQPKLQFGFGLNFL</sequence>
<dbReference type="OMA" id="IYLDTNH"/>
<dbReference type="Proteomes" id="UP000242381">
    <property type="component" value="Unassembled WGS sequence"/>
</dbReference>
<dbReference type="Gene3D" id="2.40.160.50">
    <property type="entry name" value="membrane protein fhac: a member of the omp85/tpsb transporter family"/>
    <property type="match status" value="1"/>
</dbReference>
<keyword evidence="5" id="KW-0472">Membrane</keyword>
<comment type="similarity">
    <text evidence="2">Belongs to the SAM50/omp85 family.</text>
</comment>
<keyword evidence="4" id="KW-0812">Transmembrane</keyword>
<name>A0A0A1NCR5_RHIZD</name>
<evidence type="ECO:0000256" key="3">
    <source>
        <dbReference type="ARBA" id="ARBA00022452"/>
    </source>
</evidence>
<dbReference type="GO" id="GO:0005741">
    <property type="term" value="C:mitochondrial outer membrane"/>
    <property type="evidence" value="ECO:0007669"/>
    <property type="project" value="UniProtKB-SubCell"/>
</dbReference>
<dbReference type="AlphaFoldDB" id="A0A0A1NCR5"/>
<evidence type="ECO:0000256" key="4">
    <source>
        <dbReference type="ARBA" id="ARBA00022692"/>
    </source>
</evidence>
<proteinExistence type="inferred from homology"/>
<dbReference type="GO" id="GO:0045040">
    <property type="term" value="P:protein insertion into mitochondrial outer membrane"/>
    <property type="evidence" value="ECO:0007669"/>
    <property type="project" value="TreeGrafter"/>
</dbReference>
<evidence type="ECO:0000259" key="6">
    <source>
        <dbReference type="Pfam" id="PF01103"/>
    </source>
</evidence>
<comment type="subcellular location">
    <subcellularLocation>
        <location evidence="1">Mitochondrion outer membrane</location>
        <topology evidence="1">Multi-pass membrane protein</topology>
    </subcellularLocation>
</comment>
<keyword evidence="3" id="KW-1134">Transmembrane beta strand</keyword>
<evidence type="ECO:0000256" key="1">
    <source>
        <dbReference type="ARBA" id="ARBA00004374"/>
    </source>
</evidence>
<protein>
    <recommendedName>
        <fullName evidence="6">Bacterial surface antigen (D15) domain-containing protein</fullName>
    </recommendedName>
</protein>
<dbReference type="PANTHER" id="PTHR12815:SF18">
    <property type="entry name" value="SORTING AND ASSEMBLY MACHINERY COMPONENT 50 HOMOLOG"/>
    <property type="match status" value="1"/>
</dbReference>
<feature type="domain" description="Bacterial surface antigen (D15)" evidence="6">
    <location>
        <begin position="120"/>
        <end position="429"/>
    </location>
</feature>
<dbReference type="EMBL" id="KV921291">
    <property type="protein sequence ID" value="ORE20649.1"/>
    <property type="molecule type" value="Genomic_DNA"/>
</dbReference>
<evidence type="ECO:0000256" key="2">
    <source>
        <dbReference type="ARBA" id="ARBA00010913"/>
    </source>
</evidence>
<dbReference type="InterPro" id="IPR000184">
    <property type="entry name" value="Bac_surfAg_D15"/>
</dbReference>
<organism evidence="7 8">
    <name type="scientific">Rhizopus microsporus</name>
    <dbReference type="NCBI Taxonomy" id="58291"/>
    <lineage>
        <taxon>Eukaryota</taxon>
        <taxon>Fungi</taxon>
        <taxon>Fungi incertae sedis</taxon>
        <taxon>Mucoromycota</taxon>
        <taxon>Mucoromycotina</taxon>
        <taxon>Mucoromycetes</taxon>
        <taxon>Mucorales</taxon>
        <taxon>Mucorineae</taxon>
        <taxon>Rhizopodaceae</taxon>
        <taxon>Rhizopus</taxon>
    </lineage>
</organism>
<evidence type="ECO:0000313" key="8">
    <source>
        <dbReference type="Proteomes" id="UP000242381"/>
    </source>
</evidence>
<dbReference type="InterPro" id="IPR039910">
    <property type="entry name" value="D15-like"/>
</dbReference>
<dbReference type="VEuPathDB" id="FungiDB:BCV72DRAFT_106014"/>